<keyword evidence="1" id="KW-0812">Transmembrane</keyword>
<keyword evidence="1" id="KW-1133">Transmembrane helix</keyword>
<name>A0A540R740_9CORY</name>
<evidence type="ECO:0000313" key="2">
    <source>
        <dbReference type="EMBL" id="TQE43559.1"/>
    </source>
</evidence>
<feature type="transmembrane region" description="Helical" evidence="1">
    <location>
        <begin position="44"/>
        <end position="62"/>
    </location>
</feature>
<dbReference type="EMBL" id="VHIR01000007">
    <property type="protein sequence ID" value="TQE43559.1"/>
    <property type="molecule type" value="Genomic_DNA"/>
</dbReference>
<dbReference type="AlphaFoldDB" id="A0A540R740"/>
<dbReference type="RefSeq" id="WP_141628822.1">
    <property type="nucleotide sequence ID" value="NZ_VHIR01000007.1"/>
</dbReference>
<sequence>MTRTLKVITALLTFQLFARGLDYATGNPHSGVGAFQVESLDPPIVWGAVCLIASAMLTFGLAKNWNRVIRDGAVLTSAIYLVFAAMVINDIHLHPLDDWRFFTGYITSAGIWGTIAFAVTIRMAVAQSRKGNDG</sequence>
<dbReference type="Proteomes" id="UP000318080">
    <property type="component" value="Unassembled WGS sequence"/>
</dbReference>
<feature type="transmembrane region" description="Helical" evidence="1">
    <location>
        <begin position="105"/>
        <end position="125"/>
    </location>
</feature>
<feature type="transmembrane region" description="Helical" evidence="1">
    <location>
        <begin position="74"/>
        <end position="93"/>
    </location>
</feature>
<keyword evidence="1" id="KW-0472">Membrane</keyword>
<reference evidence="2 3" key="1">
    <citation type="submission" date="2019-06" db="EMBL/GenBank/DDBJ databases">
        <title>Draft genome of C. phoceense Strain 272.</title>
        <authorList>
            <person name="Pacheco L.G.C."/>
            <person name="Barberis C.M."/>
            <person name="Almuzara M.N."/>
            <person name="Traglia G.M."/>
            <person name="Santos C.S."/>
            <person name="Rocha D.J.P.G."/>
            <person name="Aguiar E.R.G.R."/>
            <person name="Vay C.A."/>
        </authorList>
    </citation>
    <scope>NUCLEOTIDE SEQUENCE [LARGE SCALE GENOMIC DNA]</scope>
    <source>
        <strain evidence="2 3">272</strain>
    </source>
</reference>
<accession>A0A540R740</accession>
<protein>
    <submittedName>
        <fullName evidence="2">Uncharacterized protein</fullName>
    </submittedName>
</protein>
<gene>
    <name evidence="2" type="ORF">EJK80_06005</name>
</gene>
<comment type="caution">
    <text evidence="2">The sequence shown here is derived from an EMBL/GenBank/DDBJ whole genome shotgun (WGS) entry which is preliminary data.</text>
</comment>
<organism evidence="2 3">
    <name type="scientific">Corynebacterium phoceense</name>
    <dbReference type="NCBI Taxonomy" id="1686286"/>
    <lineage>
        <taxon>Bacteria</taxon>
        <taxon>Bacillati</taxon>
        <taxon>Actinomycetota</taxon>
        <taxon>Actinomycetes</taxon>
        <taxon>Mycobacteriales</taxon>
        <taxon>Corynebacteriaceae</taxon>
        <taxon>Corynebacterium</taxon>
    </lineage>
</organism>
<evidence type="ECO:0000256" key="1">
    <source>
        <dbReference type="SAM" id="Phobius"/>
    </source>
</evidence>
<keyword evidence="3" id="KW-1185">Reference proteome</keyword>
<evidence type="ECO:0000313" key="3">
    <source>
        <dbReference type="Proteomes" id="UP000318080"/>
    </source>
</evidence>
<proteinExistence type="predicted"/>